<name>A0A8H3VX55_VENIN</name>
<dbReference type="EMBL" id="WNWS01000015">
    <property type="protein sequence ID" value="KAE9987703.1"/>
    <property type="molecule type" value="Genomic_DNA"/>
</dbReference>
<comment type="caution">
    <text evidence="3">The sequence shown here is derived from an EMBL/GenBank/DDBJ whole genome shotgun (WGS) entry which is preliminary data.</text>
</comment>
<dbReference type="Proteomes" id="UP000447873">
    <property type="component" value="Unassembled WGS sequence"/>
</dbReference>
<reference evidence="3 5" key="1">
    <citation type="submission" date="2019-07" db="EMBL/GenBank/DDBJ databases">
        <title>Venturia inaequalis Genome Resource.</title>
        <authorList>
            <person name="Lichtner F.J."/>
        </authorList>
    </citation>
    <scope>NUCLEOTIDE SEQUENCE [LARGE SCALE GENOMIC DNA]</scope>
    <source>
        <strain evidence="2 4">120213</strain>
        <strain evidence="3 5">DMI_063113</strain>
    </source>
</reference>
<dbReference type="AlphaFoldDB" id="A0A8H3VX55"/>
<proteinExistence type="predicted"/>
<organism evidence="3 5">
    <name type="scientific">Venturia inaequalis</name>
    <name type="common">Apple scab fungus</name>
    <dbReference type="NCBI Taxonomy" id="5025"/>
    <lineage>
        <taxon>Eukaryota</taxon>
        <taxon>Fungi</taxon>
        <taxon>Dikarya</taxon>
        <taxon>Ascomycota</taxon>
        <taxon>Pezizomycotina</taxon>
        <taxon>Dothideomycetes</taxon>
        <taxon>Pleosporomycetidae</taxon>
        <taxon>Venturiales</taxon>
        <taxon>Venturiaceae</taxon>
        <taxon>Venturia</taxon>
    </lineage>
</organism>
<protein>
    <recommendedName>
        <fullName evidence="6">Cysteine-rich transmembrane CYSTM domain-containing protein</fullName>
    </recommendedName>
</protein>
<dbReference type="Proteomes" id="UP000490939">
    <property type="component" value="Unassembled WGS sequence"/>
</dbReference>
<evidence type="ECO:0008006" key="6">
    <source>
        <dbReference type="Google" id="ProtNLM"/>
    </source>
</evidence>
<dbReference type="EMBL" id="WNWR01000007">
    <property type="protein sequence ID" value="KAE9994429.1"/>
    <property type="molecule type" value="Genomic_DNA"/>
</dbReference>
<evidence type="ECO:0000313" key="4">
    <source>
        <dbReference type="Proteomes" id="UP000447873"/>
    </source>
</evidence>
<feature type="compositionally biased region" description="Low complexity" evidence="1">
    <location>
        <begin position="98"/>
        <end position="146"/>
    </location>
</feature>
<evidence type="ECO:0000313" key="2">
    <source>
        <dbReference type="EMBL" id="KAE9987703.1"/>
    </source>
</evidence>
<feature type="region of interest" description="Disordered" evidence="1">
    <location>
        <begin position="58"/>
        <end position="153"/>
    </location>
</feature>
<evidence type="ECO:0000313" key="3">
    <source>
        <dbReference type="EMBL" id="KAE9994429.1"/>
    </source>
</evidence>
<evidence type="ECO:0000256" key="1">
    <source>
        <dbReference type="SAM" id="MobiDB-lite"/>
    </source>
</evidence>
<accession>A0A8H3VX55</accession>
<evidence type="ECO:0000313" key="5">
    <source>
        <dbReference type="Proteomes" id="UP000490939"/>
    </source>
</evidence>
<sequence>MGHVTIGDAHGGGAGNDAKDYFVPLKAWTPVLQLQVIPPPTSSAPLLFIPQDFNPSNWPAMASKHDDQAPPPQYPQQAHYDAGPAQPYNNQQGAAADYYGGQQQQQPQQQQQYQQGGYPQQGHYPPQQGYPQQQQQGMYYQQQPQGGYYGDSRGGRGNTGGAVATGLCAGLCASLCCLDLCLFC</sequence>
<keyword evidence="5" id="KW-1185">Reference proteome</keyword>
<gene>
    <name evidence="3" type="ORF">EG327_010055</name>
    <name evidence="2" type="ORF">EG328_001936</name>
</gene>